<accession>A0A5J6J9U0</accession>
<feature type="region of interest" description="Disordered" evidence="1">
    <location>
        <begin position="25"/>
        <end position="44"/>
    </location>
</feature>
<proteinExistence type="predicted"/>
<protein>
    <submittedName>
        <fullName evidence="2">Uncharacterized protein</fullName>
    </submittedName>
</protein>
<dbReference type="KEGG" id="svn:CP980_19275"/>
<keyword evidence="3" id="KW-1185">Reference proteome</keyword>
<sequence length="149" mass="15156">MVTFDTEWAGLKQQAAAGVDMRLASAAPTDGGGGGGSGDLKSDQAVWNRASKDLGGLSTSIKTGASALEAGQKGAALTGVESATAQAELYQSWKTYLENLAGKCTALQGPLEKAGQGQYENDEAIRGGFHQIDGKYKDTPATGGSDGGR</sequence>
<dbReference type="AlphaFoldDB" id="A0A5J6J9U0"/>
<dbReference type="Proteomes" id="UP000325563">
    <property type="component" value="Chromosome"/>
</dbReference>
<name>A0A5J6J9U0_STRVI</name>
<evidence type="ECO:0000256" key="1">
    <source>
        <dbReference type="SAM" id="MobiDB-lite"/>
    </source>
</evidence>
<organism evidence="2 3">
    <name type="scientific">Streptomyces vinaceus</name>
    <dbReference type="NCBI Taxonomy" id="1960"/>
    <lineage>
        <taxon>Bacteria</taxon>
        <taxon>Bacillati</taxon>
        <taxon>Actinomycetota</taxon>
        <taxon>Actinomycetes</taxon>
        <taxon>Kitasatosporales</taxon>
        <taxon>Streptomycetaceae</taxon>
        <taxon>Streptomyces</taxon>
    </lineage>
</organism>
<dbReference type="EMBL" id="CP023692">
    <property type="protein sequence ID" value="QEV46953.1"/>
    <property type="molecule type" value="Genomic_DNA"/>
</dbReference>
<evidence type="ECO:0000313" key="3">
    <source>
        <dbReference type="Proteomes" id="UP000325563"/>
    </source>
</evidence>
<reference evidence="2 3" key="1">
    <citation type="submission" date="2017-09" db="EMBL/GenBank/DDBJ databases">
        <authorList>
            <person name="Lee N."/>
            <person name="Cho B.-K."/>
        </authorList>
    </citation>
    <scope>NUCLEOTIDE SEQUENCE [LARGE SCALE GENOMIC DNA]</scope>
    <source>
        <strain evidence="2 3">ATCC 27476</strain>
    </source>
</reference>
<gene>
    <name evidence="2" type="ORF">CP980_19275</name>
</gene>
<evidence type="ECO:0000313" key="2">
    <source>
        <dbReference type="EMBL" id="QEV46953.1"/>
    </source>
</evidence>
<feature type="region of interest" description="Disordered" evidence="1">
    <location>
        <begin position="126"/>
        <end position="149"/>
    </location>
</feature>